<evidence type="ECO:0000259" key="1">
    <source>
        <dbReference type="Pfam" id="PF09107"/>
    </source>
</evidence>
<dbReference type="GO" id="GO:0003746">
    <property type="term" value="F:translation elongation factor activity"/>
    <property type="evidence" value="ECO:0007669"/>
    <property type="project" value="InterPro"/>
</dbReference>
<dbReference type="SUPFAM" id="SSF46785">
    <property type="entry name" value="Winged helix' DNA-binding domain"/>
    <property type="match status" value="1"/>
</dbReference>
<gene>
    <name evidence="2" type="ORF">AVDCRST_MAG53-2664</name>
</gene>
<dbReference type="InterPro" id="IPR015191">
    <property type="entry name" value="SelB_WHD4"/>
</dbReference>
<dbReference type="AlphaFoldDB" id="A0A6J4T411"/>
<dbReference type="Gene3D" id="1.10.10.10">
    <property type="entry name" value="Winged helix-like DNA-binding domain superfamily/Winged helix DNA-binding domain"/>
    <property type="match status" value="1"/>
</dbReference>
<organism evidence="2">
    <name type="scientific">uncultured Solirubrobacteraceae bacterium</name>
    <dbReference type="NCBI Taxonomy" id="1162706"/>
    <lineage>
        <taxon>Bacteria</taxon>
        <taxon>Bacillati</taxon>
        <taxon>Actinomycetota</taxon>
        <taxon>Thermoleophilia</taxon>
        <taxon>Solirubrobacterales</taxon>
        <taxon>Solirubrobacteraceae</taxon>
        <taxon>environmental samples</taxon>
    </lineage>
</organism>
<accession>A0A6J4T411</accession>
<reference evidence="2" key="1">
    <citation type="submission" date="2020-02" db="EMBL/GenBank/DDBJ databases">
        <authorList>
            <person name="Meier V. D."/>
        </authorList>
    </citation>
    <scope>NUCLEOTIDE SEQUENCE</scope>
    <source>
        <strain evidence="2">AVDCRST_MAG53</strain>
    </source>
</reference>
<feature type="non-terminal residue" evidence="2">
    <location>
        <position position="1"/>
    </location>
</feature>
<feature type="domain" description="Elongation factor SelB fourth winged-helix" evidence="1">
    <location>
        <begin position="2"/>
        <end position="46"/>
    </location>
</feature>
<dbReference type="EMBL" id="CADCVR010000085">
    <property type="protein sequence ID" value="CAA9512556.1"/>
    <property type="molecule type" value="Genomic_DNA"/>
</dbReference>
<dbReference type="GO" id="GO:0005737">
    <property type="term" value="C:cytoplasm"/>
    <property type="evidence" value="ECO:0007669"/>
    <property type="project" value="InterPro"/>
</dbReference>
<evidence type="ECO:0000313" key="2">
    <source>
        <dbReference type="EMBL" id="CAA9512556.1"/>
    </source>
</evidence>
<sequence length="52" mass="6034">KIIASEGAVTLARLRDELGTSRKYAEALLEHLDSARYTKRLPDDRRVLRRRP</sequence>
<name>A0A6J4T411_9ACTN</name>
<dbReference type="Pfam" id="PF09107">
    <property type="entry name" value="WHD_3rd_SelB"/>
    <property type="match status" value="1"/>
</dbReference>
<dbReference type="GO" id="GO:0005525">
    <property type="term" value="F:GTP binding"/>
    <property type="evidence" value="ECO:0007669"/>
    <property type="project" value="InterPro"/>
</dbReference>
<dbReference type="GO" id="GO:0001514">
    <property type="term" value="P:selenocysteine incorporation"/>
    <property type="evidence" value="ECO:0007669"/>
    <property type="project" value="InterPro"/>
</dbReference>
<dbReference type="InterPro" id="IPR036388">
    <property type="entry name" value="WH-like_DNA-bd_sf"/>
</dbReference>
<proteinExistence type="predicted"/>
<dbReference type="GO" id="GO:0003723">
    <property type="term" value="F:RNA binding"/>
    <property type="evidence" value="ECO:0007669"/>
    <property type="project" value="InterPro"/>
</dbReference>
<dbReference type="InterPro" id="IPR036390">
    <property type="entry name" value="WH_DNA-bd_sf"/>
</dbReference>
<protein>
    <recommendedName>
        <fullName evidence="1">Elongation factor SelB fourth winged-helix domain-containing protein</fullName>
    </recommendedName>
</protein>